<evidence type="ECO:0000259" key="6">
    <source>
        <dbReference type="Pfam" id="PF04932"/>
    </source>
</evidence>
<feature type="transmembrane region" description="Helical" evidence="5">
    <location>
        <begin position="127"/>
        <end position="144"/>
    </location>
</feature>
<dbReference type="PANTHER" id="PTHR37422:SF13">
    <property type="entry name" value="LIPOPOLYSACCHARIDE BIOSYNTHESIS PROTEIN PA4999-RELATED"/>
    <property type="match status" value="1"/>
</dbReference>
<dbReference type="EMBL" id="SSOB01000055">
    <property type="protein sequence ID" value="THF73452.1"/>
    <property type="molecule type" value="Genomic_DNA"/>
</dbReference>
<feature type="transmembrane region" description="Helical" evidence="5">
    <location>
        <begin position="42"/>
        <end position="58"/>
    </location>
</feature>
<evidence type="ECO:0000256" key="1">
    <source>
        <dbReference type="ARBA" id="ARBA00004141"/>
    </source>
</evidence>
<dbReference type="PANTHER" id="PTHR37422">
    <property type="entry name" value="TEICHURONIC ACID BIOSYNTHESIS PROTEIN TUAE"/>
    <property type="match status" value="1"/>
</dbReference>
<keyword evidence="3 5" id="KW-1133">Transmembrane helix</keyword>
<feature type="transmembrane region" description="Helical" evidence="5">
    <location>
        <begin position="227"/>
        <end position="247"/>
    </location>
</feature>
<reference evidence="7 8" key="1">
    <citation type="submission" date="2019-04" db="EMBL/GenBank/DDBJ databases">
        <title>Cohnella sp. nov. isolated from preserved vegetables.</title>
        <authorList>
            <person name="Lin S.-Y."/>
            <person name="Hung M.-H."/>
            <person name="Young C.-C."/>
        </authorList>
    </citation>
    <scope>NUCLEOTIDE SEQUENCE [LARGE SCALE GENOMIC DNA]</scope>
    <source>
        <strain evidence="7 8">CC-MHH1044</strain>
    </source>
</reference>
<comment type="subcellular location">
    <subcellularLocation>
        <location evidence="1">Membrane</location>
        <topology evidence="1">Multi-pass membrane protein</topology>
    </subcellularLocation>
</comment>
<feature type="domain" description="O-antigen ligase-related" evidence="6">
    <location>
        <begin position="185"/>
        <end position="323"/>
    </location>
</feature>
<dbReference type="OrthoDB" id="2663102at2"/>
<dbReference type="InterPro" id="IPR051533">
    <property type="entry name" value="WaaL-like"/>
</dbReference>
<proteinExistence type="predicted"/>
<feature type="transmembrane region" description="Helical" evidence="5">
    <location>
        <begin position="396"/>
        <end position="417"/>
    </location>
</feature>
<keyword evidence="4 5" id="KW-0472">Membrane</keyword>
<accession>A0A4S4BGJ3</accession>
<feature type="transmembrane region" description="Helical" evidence="5">
    <location>
        <begin position="181"/>
        <end position="207"/>
    </location>
</feature>
<feature type="transmembrane region" description="Helical" evidence="5">
    <location>
        <begin position="343"/>
        <end position="376"/>
    </location>
</feature>
<dbReference type="Proteomes" id="UP000310636">
    <property type="component" value="Unassembled WGS sequence"/>
</dbReference>
<feature type="transmembrane region" description="Helical" evidence="5">
    <location>
        <begin position="307"/>
        <end position="331"/>
    </location>
</feature>
<organism evidence="7 8">
    <name type="scientific">Cohnella fermenti</name>
    <dbReference type="NCBI Taxonomy" id="2565925"/>
    <lineage>
        <taxon>Bacteria</taxon>
        <taxon>Bacillati</taxon>
        <taxon>Bacillota</taxon>
        <taxon>Bacilli</taxon>
        <taxon>Bacillales</taxon>
        <taxon>Paenibacillaceae</taxon>
        <taxon>Cohnella</taxon>
    </lineage>
</organism>
<gene>
    <name evidence="7" type="ORF">E6C55_29120</name>
</gene>
<evidence type="ECO:0000256" key="4">
    <source>
        <dbReference type="ARBA" id="ARBA00023136"/>
    </source>
</evidence>
<name>A0A4S4BGJ3_9BACL</name>
<protein>
    <recommendedName>
        <fullName evidence="6">O-antigen ligase-related domain-containing protein</fullName>
    </recommendedName>
</protein>
<comment type="caution">
    <text evidence="7">The sequence shown here is derived from an EMBL/GenBank/DDBJ whole genome shotgun (WGS) entry which is preliminary data.</text>
</comment>
<sequence length="509" mass="55796">MTITNSRLSSRSPAERFAFFVLAAYLWAGVLLAGYFYEAVFLPANALLCLAVALFLRNGSLSRSISRTRAWIVAVLLLLALYWLSVFYAADVEAAVVEASRLSGLLPVLLLFSSLPEEAAAKFIRQWAWAGSFLVLWGWALHLFRNGRLESTFGYANALAALLAVGCWIAVAAYREHHGKIYLALAAVQAIGLIQTGSRAVIPLFVIGSLAMLFMGRSSAVNRRRPVWLSLAAAAVPVAAAAVLIASDNIRQRFSELGWNAPEFVLRRMYWADGWSLFSGHWLFGLGAGGWETAHPNRYFVRFVHQFYLQTALDVGIVGLLVLGLLIVWPLVRYAKSGIRKPLPLLAVLLLLVHAAFDLDLIFPLCSALLFVLLDWTGRPAGHDSSAAPASPPLRGFRTAAICACLAATIGFGWLAAGYGMKSAAMRLAASDPAEAIHWMRQSARLMPWTHSAHFQLAKLYQSEALRTGSAGYKLMALEEMDSALRALPHYSVYVHWSDTLKAMDIKAK</sequence>
<evidence type="ECO:0000313" key="8">
    <source>
        <dbReference type="Proteomes" id="UP000310636"/>
    </source>
</evidence>
<dbReference type="InterPro" id="IPR007016">
    <property type="entry name" value="O-antigen_ligase-rel_domated"/>
</dbReference>
<evidence type="ECO:0000256" key="5">
    <source>
        <dbReference type="SAM" id="Phobius"/>
    </source>
</evidence>
<feature type="transmembrane region" description="Helical" evidence="5">
    <location>
        <begin position="156"/>
        <end position="174"/>
    </location>
</feature>
<feature type="transmembrane region" description="Helical" evidence="5">
    <location>
        <begin position="17"/>
        <end position="36"/>
    </location>
</feature>
<keyword evidence="8" id="KW-1185">Reference proteome</keyword>
<feature type="transmembrane region" description="Helical" evidence="5">
    <location>
        <begin position="70"/>
        <end position="90"/>
    </location>
</feature>
<evidence type="ECO:0000313" key="7">
    <source>
        <dbReference type="EMBL" id="THF73452.1"/>
    </source>
</evidence>
<evidence type="ECO:0000256" key="3">
    <source>
        <dbReference type="ARBA" id="ARBA00022989"/>
    </source>
</evidence>
<dbReference type="Pfam" id="PF04932">
    <property type="entry name" value="Wzy_C"/>
    <property type="match status" value="1"/>
</dbReference>
<keyword evidence="2 5" id="KW-0812">Transmembrane</keyword>
<dbReference type="AlphaFoldDB" id="A0A4S4BGJ3"/>
<evidence type="ECO:0000256" key="2">
    <source>
        <dbReference type="ARBA" id="ARBA00022692"/>
    </source>
</evidence>
<dbReference type="GO" id="GO:0016020">
    <property type="term" value="C:membrane"/>
    <property type="evidence" value="ECO:0007669"/>
    <property type="project" value="UniProtKB-SubCell"/>
</dbReference>